<keyword evidence="9" id="KW-0472">Membrane</keyword>
<dbReference type="OrthoDB" id="9766909at2"/>
<evidence type="ECO:0000256" key="2">
    <source>
        <dbReference type="ARBA" id="ARBA00022670"/>
    </source>
</evidence>
<feature type="compositionally biased region" description="Basic and acidic residues" evidence="8">
    <location>
        <begin position="855"/>
        <end position="887"/>
    </location>
</feature>
<keyword evidence="2" id="KW-0645">Protease</keyword>
<feature type="region of interest" description="Disordered" evidence="8">
    <location>
        <begin position="1"/>
        <end position="80"/>
    </location>
</feature>
<keyword evidence="1" id="KW-0121">Carboxypeptidase</keyword>
<dbReference type="Proteomes" id="UP000294746">
    <property type="component" value="Unassembled WGS sequence"/>
</dbReference>
<evidence type="ECO:0000256" key="6">
    <source>
        <dbReference type="ARBA" id="ARBA00034000"/>
    </source>
</evidence>
<dbReference type="InterPro" id="IPR001264">
    <property type="entry name" value="Glyco_trans_51"/>
</dbReference>
<dbReference type="SUPFAM" id="SSF56601">
    <property type="entry name" value="beta-lactamase/transpeptidase-like"/>
    <property type="match status" value="1"/>
</dbReference>
<name>A0A4R2S2E6_9BACL</name>
<dbReference type="PANTHER" id="PTHR32282:SF33">
    <property type="entry name" value="PEPTIDOGLYCAN GLYCOSYLTRANSFERASE"/>
    <property type="match status" value="1"/>
</dbReference>
<dbReference type="GO" id="GO:0006508">
    <property type="term" value="P:proteolysis"/>
    <property type="evidence" value="ECO:0007669"/>
    <property type="project" value="UniProtKB-KW"/>
</dbReference>
<dbReference type="AlphaFoldDB" id="A0A4R2S2E6"/>
<comment type="caution">
    <text evidence="11">The sequence shown here is derived from an EMBL/GenBank/DDBJ whole genome shotgun (WGS) entry which is preliminary data.</text>
</comment>
<feature type="region of interest" description="Disordered" evidence="8">
    <location>
        <begin position="821"/>
        <end position="916"/>
    </location>
</feature>
<comment type="catalytic activity">
    <reaction evidence="7">
        <text>[GlcNAc-(1-&gt;4)-Mur2Ac(oyl-L-Ala-gamma-D-Glu-L-Lys-D-Ala-D-Ala)](n)-di-trans,octa-cis-undecaprenyl diphosphate + beta-D-GlcNAc-(1-&gt;4)-Mur2Ac(oyl-L-Ala-gamma-D-Glu-L-Lys-D-Ala-D-Ala)-di-trans,octa-cis-undecaprenyl diphosphate = [GlcNAc-(1-&gt;4)-Mur2Ac(oyl-L-Ala-gamma-D-Glu-L-Lys-D-Ala-D-Ala)](n+1)-di-trans,octa-cis-undecaprenyl diphosphate + di-trans,octa-cis-undecaprenyl diphosphate + H(+)</text>
        <dbReference type="Rhea" id="RHEA:23708"/>
        <dbReference type="Rhea" id="RHEA-COMP:9602"/>
        <dbReference type="Rhea" id="RHEA-COMP:9603"/>
        <dbReference type="ChEBI" id="CHEBI:15378"/>
        <dbReference type="ChEBI" id="CHEBI:58405"/>
        <dbReference type="ChEBI" id="CHEBI:60033"/>
        <dbReference type="ChEBI" id="CHEBI:78435"/>
        <dbReference type="EC" id="2.4.99.28"/>
    </reaction>
</comment>
<protein>
    <submittedName>
        <fullName evidence="11">Penicillin-binding protein 2A</fullName>
    </submittedName>
</protein>
<evidence type="ECO:0000256" key="7">
    <source>
        <dbReference type="ARBA" id="ARBA00049902"/>
    </source>
</evidence>
<evidence type="ECO:0000259" key="10">
    <source>
        <dbReference type="Pfam" id="PF00912"/>
    </source>
</evidence>
<evidence type="ECO:0000256" key="4">
    <source>
        <dbReference type="ARBA" id="ARBA00022679"/>
    </source>
</evidence>
<keyword evidence="5" id="KW-0511">Multifunctional enzyme</keyword>
<dbReference type="GO" id="GO:0009002">
    <property type="term" value="F:serine-type D-Ala-D-Ala carboxypeptidase activity"/>
    <property type="evidence" value="ECO:0007669"/>
    <property type="project" value="UniProtKB-EC"/>
</dbReference>
<feature type="transmembrane region" description="Helical" evidence="9">
    <location>
        <begin position="86"/>
        <end position="111"/>
    </location>
</feature>
<keyword evidence="12" id="KW-1185">Reference proteome</keyword>
<dbReference type="PANTHER" id="PTHR32282">
    <property type="entry name" value="BINDING PROTEIN TRANSPEPTIDASE, PUTATIVE-RELATED"/>
    <property type="match status" value="1"/>
</dbReference>
<dbReference type="GO" id="GO:0008955">
    <property type="term" value="F:peptidoglycan glycosyltransferase activity"/>
    <property type="evidence" value="ECO:0007669"/>
    <property type="project" value="UniProtKB-EC"/>
</dbReference>
<dbReference type="Gene3D" id="1.10.3810.10">
    <property type="entry name" value="Biosynthetic peptidoglycan transglycosylase-like"/>
    <property type="match status" value="1"/>
</dbReference>
<dbReference type="RefSeq" id="WP_131849046.1">
    <property type="nucleotide sequence ID" value="NZ_SLXV01000023.1"/>
</dbReference>
<keyword evidence="9" id="KW-0812">Transmembrane</keyword>
<sequence length="916" mass="99807">MSDYPRNSRSHNHQGSNFQESSRSEASRSGGRMSRLQAVNSSRQDGGSASSRAERGARSRAGKGAGGRRSQQTGSKKGRSGWRKYINLKTIGITAGLLFLIGAGVLTYFFMSVPKMGIDKLKEANKSSSVVTDREGKNVIGSIGDRKQQFVSIQDLKKHNPMLVETLVKTEDARFYKHGGVDYEGLGRAVYLNILNPGKGGGGGTLAMQLGRNIILKNKEKTANRKVAEMKIAWDLVSDPNVGKDGVLEGYLNYIDFGTTIQGVQAASKIYFGKDLTKDQLEPEEVATLVAIPNNPNLYNPLLEKRYPKLKERRDWILKNKMTDSEYTPALLTKDKAEQAVAKPIASTLHLGEDNKLADEFQKKTQHAAYIDYVQKELAESYGINPQNLNSKGYKIKVAIDPKMDIIVEEEVNNDANYVNHNFKNKSAKALKASFAITDRKTGEIRALSGGRGYKVGGYSYATAPLYPGSSIKPLAAYGPYLDMNKKLNMFSSISTSQFEYKGWKPKNYSGSPTTSSMQLVDAVKTSDNQAAARIVVDKVTMQKSEQYLNKMGLKVSGETPSALALGSGFKNNGFTAAEMTQAYAIFPNNGKSVKAHTVIEVKDMEGKEIKRQDQDGFKAEEQVISEKAAYNTLLMMKEVAKSKEYIKIAKHEIAGKTGTNDDDKSGAFMGFTKDLVAASFVVNDYKYKKTDPEFVPISGSNQPTFLWNAIMSKVLKDLPATKFEKPAGVEEPQPQEEVRTFDFTISSHGQGQGIKINIRGGSSNAVYKVERKDASGYTTVVNEGTAGSLVDSSATIDANDPNQKFTYKITATIKGDEEGTKTVEKTLSLSGTKPKPEEDPNKPGKCDPVADPNCTKDPDKPTDPNKPPCDKNTDPNCKDDPDKPTDPNKPPDGGGDQGGGPKPPPGPGGGGRNRP</sequence>
<evidence type="ECO:0000256" key="9">
    <source>
        <dbReference type="SAM" id="Phobius"/>
    </source>
</evidence>
<comment type="catalytic activity">
    <reaction evidence="6">
        <text>Preferential cleavage: (Ac)2-L-Lys-D-Ala-|-D-Ala. Also transpeptidation of peptidyl-alanyl moieties that are N-acyl substituents of D-alanine.</text>
        <dbReference type="EC" id="3.4.16.4"/>
    </reaction>
</comment>
<evidence type="ECO:0000256" key="3">
    <source>
        <dbReference type="ARBA" id="ARBA00022676"/>
    </source>
</evidence>
<keyword evidence="4" id="KW-0808">Transferase</keyword>
<dbReference type="SUPFAM" id="SSF53955">
    <property type="entry name" value="Lysozyme-like"/>
    <property type="match status" value="1"/>
</dbReference>
<feature type="compositionally biased region" description="Basic and acidic residues" evidence="8">
    <location>
        <begin position="835"/>
        <end position="846"/>
    </location>
</feature>
<evidence type="ECO:0000256" key="5">
    <source>
        <dbReference type="ARBA" id="ARBA00023268"/>
    </source>
</evidence>
<feature type="domain" description="Glycosyl transferase family 51" evidence="10">
    <location>
        <begin position="138"/>
        <end position="320"/>
    </location>
</feature>
<dbReference type="InterPro" id="IPR050396">
    <property type="entry name" value="Glycosyltr_51/Transpeptidase"/>
</dbReference>
<evidence type="ECO:0000256" key="8">
    <source>
        <dbReference type="SAM" id="MobiDB-lite"/>
    </source>
</evidence>
<keyword evidence="3" id="KW-0328">Glycosyltransferase</keyword>
<dbReference type="InterPro" id="IPR023346">
    <property type="entry name" value="Lysozyme-like_dom_sf"/>
</dbReference>
<reference evidence="11 12" key="1">
    <citation type="submission" date="2019-03" db="EMBL/GenBank/DDBJ databases">
        <title>Genomic Encyclopedia of Type Strains, Phase IV (KMG-IV): sequencing the most valuable type-strain genomes for metagenomic binning, comparative biology and taxonomic classification.</title>
        <authorList>
            <person name="Goeker M."/>
        </authorList>
    </citation>
    <scope>NUCLEOTIDE SEQUENCE [LARGE SCALE GENOMIC DNA]</scope>
    <source>
        <strain evidence="11 12">DSM 46831</strain>
    </source>
</reference>
<dbReference type="EMBL" id="SLXV01000023">
    <property type="protein sequence ID" value="TCP66491.1"/>
    <property type="molecule type" value="Genomic_DNA"/>
</dbReference>
<dbReference type="Pfam" id="PF00912">
    <property type="entry name" value="Transgly"/>
    <property type="match status" value="1"/>
</dbReference>
<evidence type="ECO:0000313" key="11">
    <source>
        <dbReference type="EMBL" id="TCP66491.1"/>
    </source>
</evidence>
<evidence type="ECO:0000256" key="1">
    <source>
        <dbReference type="ARBA" id="ARBA00022645"/>
    </source>
</evidence>
<organism evidence="11 12">
    <name type="scientific">Baia soyae</name>
    <dbReference type="NCBI Taxonomy" id="1544746"/>
    <lineage>
        <taxon>Bacteria</taxon>
        <taxon>Bacillati</taxon>
        <taxon>Bacillota</taxon>
        <taxon>Bacilli</taxon>
        <taxon>Bacillales</taxon>
        <taxon>Thermoactinomycetaceae</taxon>
        <taxon>Baia</taxon>
    </lineage>
</organism>
<keyword evidence="2" id="KW-0378">Hydrolase</keyword>
<keyword evidence="9" id="KW-1133">Transmembrane helix</keyword>
<dbReference type="Gene3D" id="3.40.710.10">
    <property type="entry name" value="DD-peptidase/beta-lactamase superfamily"/>
    <property type="match status" value="1"/>
</dbReference>
<gene>
    <name evidence="11" type="ORF">EDD57_12328</name>
</gene>
<dbReference type="InterPro" id="IPR012338">
    <property type="entry name" value="Beta-lactam/transpept-like"/>
</dbReference>
<proteinExistence type="predicted"/>
<dbReference type="InterPro" id="IPR036950">
    <property type="entry name" value="PBP_transglycosylase"/>
</dbReference>
<accession>A0A4R2S2E6</accession>
<evidence type="ECO:0000313" key="12">
    <source>
        <dbReference type="Proteomes" id="UP000294746"/>
    </source>
</evidence>